<gene>
    <name evidence="1" type="ordered locus">MAE_29740</name>
</gene>
<dbReference type="KEGG" id="mar:MAE_29740"/>
<dbReference type="EnsemblBacteria" id="BAG02796">
    <property type="protein sequence ID" value="BAG02796"/>
    <property type="gene ID" value="MAE_29740"/>
</dbReference>
<dbReference type="STRING" id="449447.MAE_29740"/>
<evidence type="ECO:0000313" key="1">
    <source>
        <dbReference type="EMBL" id="BAG02796.1"/>
    </source>
</evidence>
<dbReference type="EMBL" id="AP009552">
    <property type="protein sequence ID" value="BAG02796.1"/>
    <property type="molecule type" value="Genomic_DNA"/>
</dbReference>
<dbReference type="PaxDb" id="449447-MAE_29740"/>
<organism evidence="1 2">
    <name type="scientific">Microcystis aeruginosa (strain NIES-843 / IAM M-2473)</name>
    <dbReference type="NCBI Taxonomy" id="449447"/>
    <lineage>
        <taxon>Bacteria</taxon>
        <taxon>Bacillati</taxon>
        <taxon>Cyanobacteriota</taxon>
        <taxon>Cyanophyceae</taxon>
        <taxon>Oscillatoriophycideae</taxon>
        <taxon>Chroococcales</taxon>
        <taxon>Microcystaceae</taxon>
        <taxon>Microcystis</taxon>
    </lineage>
</organism>
<protein>
    <submittedName>
        <fullName evidence="1">Uncharacterized protein</fullName>
    </submittedName>
</protein>
<reference evidence="1 2" key="1">
    <citation type="journal article" date="2007" name="DNA Res.">
        <title>Complete genomic structure of the bloom-forming toxic cyanobacterium Microcystis aeruginosa NIES-843.</title>
        <authorList>
            <person name="Kaneko T."/>
            <person name="Nakajima N."/>
            <person name="Okamoto S."/>
            <person name="Suzuki I."/>
            <person name="Tanabe Y."/>
            <person name="Tamaoki M."/>
            <person name="Nakamura Y."/>
            <person name="Kasai F."/>
            <person name="Watanabe A."/>
            <person name="Kawashima K."/>
            <person name="Kishida Y."/>
            <person name="Ono A."/>
            <person name="Shimizu Y."/>
            <person name="Takahashi C."/>
            <person name="Minami C."/>
            <person name="Fujishiro T."/>
            <person name="Kohara M."/>
            <person name="Katoh M."/>
            <person name="Nakazaki N."/>
            <person name="Nakayama S."/>
            <person name="Yamada M."/>
            <person name="Tabata S."/>
            <person name="Watanabe M.M."/>
        </authorList>
    </citation>
    <scope>NUCLEOTIDE SEQUENCE [LARGE SCALE GENOMIC DNA]</scope>
    <source>
        <strain evidence="2">NIES-843 / IAM M-247</strain>
    </source>
</reference>
<keyword evidence="2" id="KW-1185">Reference proteome</keyword>
<name>B0JKK7_MICAN</name>
<proteinExistence type="predicted"/>
<dbReference type="Proteomes" id="UP000001510">
    <property type="component" value="Chromosome"/>
</dbReference>
<accession>B0JKK7</accession>
<dbReference type="AlphaFoldDB" id="B0JKK7"/>
<dbReference type="HOGENOM" id="CLU_2955397_0_0_3"/>
<evidence type="ECO:0000313" key="2">
    <source>
        <dbReference type="Proteomes" id="UP000001510"/>
    </source>
</evidence>
<sequence length="59" mass="7052">MYTVISDDLFRVRLEERSRFWRSPSTLTQVFRMLFLARFELPISGSKLALSQAWSRELL</sequence>